<sequence length="494" mass="55860">MFQQVFKNVDDIFHKDAGCSSELDYTEQSSWMLFLKYLDDLEFTKSQEAEMMMETYEYIIEEQYRWSNWAAPKDADGKFDHNNALTGDDLMDFVDGQLFPYLKGFKQRADNANTIEYKIGEIFSEIKNKIQSGYSLRDALEKIDSLRFRSQKEKHELSHLYEVKIKNMGNAGRNGGEYYTPRPLIRAMIDVIQPKIGETIYDGAAGSAGFLCEAYDYLRQGGREKVKLSTSDLQTLQNDTFYAKEKKSLAYVIAIMNMILHGIEAPNVLHTNTLSENLQDIQPSSQHSIILANPPFGGKERKEVQENFPIQTGETAFLFLQHFIKMLKPGGRAAVVIKNTFLSNTDNAAIALRKELLENCNLHTVLDCPGGTFLGAGVKTVVLFFTKGEPTLNTWFYELNVGRNMGKTNPLNDKDLEDFVKLQKAAMGDLKKGGSDKSWSVAIRDIDESTYDLSVKNPNVAEEAPLREPKVIIGDIIKLDKESEAILAKIQELL</sequence>
<keyword evidence="4" id="KW-0808">Transferase</keyword>
<dbReference type="AlphaFoldDB" id="A0A2T3HU28"/>
<dbReference type="InterPro" id="IPR038333">
    <property type="entry name" value="T1MK-like_N_sf"/>
</dbReference>
<comment type="similarity">
    <text evidence="1">Belongs to the N(4)/N(6)-methyltransferase family.</text>
</comment>
<comment type="caution">
    <text evidence="10">The sequence shown here is derived from an EMBL/GenBank/DDBJ whole genome shotgun (WGS) entry which is preliminary data.</text>
</comment>
<dbReference type="Proteomes" id="UP000241858">
    <property type="component" value="Unassembled WGS sequence"/>
</dbReference>
<dbReference type="SUPFAM" id="SSF53335">
    <property type="entry name" value="S-adenosyl-L-methionine-dependent methyltransferases"/>
    <property type="match status" value="1"/>
</dbReference>
<dbReference type="Gene3D" id="1.20.1260.30">
    <property type="match status" value="1"/>
</dbReference>
<keyword evidence="5" id="KW-0949">S-adenosyl-L-methionine</keyword>
<dbReference type="InterPro" id="IPR003356">
    <property type="entry name" value="DNA_methylase_A-5"/>
</dbReference>
<accession>A0A2T3HU28</accession>
<dbReference type="PANTHER" id="PTHR42933">
    <property type="entry name" value="SLR6095 PROTEIN"/>
    <property type="match status" value="1"/>
</dbReference>
<organism evidence="10 11">
    <name type="scientific">Photobacterium aquimaris</name>
    <dbReference type="NCBI Taxonomy" id="512643"/>
    <lineage>
        <taxon>Bacteria</taxon>
        <taxon>Pseudomonadati</taxon>
        <taxon>Pseudomonadota</taxon>
        <taxon>Gammaproteobacteria</taxon>
        <taxon>Vibrionales</taxon>
        <taxon>Vibrionaceae</taxon>
        <taxon>Photobacterium</taxon>
    </lineage>
</organism>
<evidence type="ECO:0000256" key="6">
    <source>
        <dbReference type="ARBA" id="ARBA00022747"/>
    </source>
</evidence>
<gene>
    <name evidence="10" type="ORF">C0W81_17215</name>
</gene>
<evidence type="ECO:0000256" key="7">
    <source>
        <dbReference type="ARBA" id="ARBA00047942"/>
    </source>
</evidence>
<dbReference type="EC" id="2.1.1.72" evidence="2"/>
<dbReference type="InterPro" id="IPR051537">
    <property type="entry name" value="DNA_Adenine_Mtase"/>
</dbReference>
<dbReference type="EMBL" id="PYLY01000045">
    <property type="protein sequence ID" value="PST99333.1"/>
    <property type="molecule type" value="Genomic_DNA"/>
</dbReference>
<dbReference type="GO" id="GO:0009007">
    <property type="term" value="F:site-specific DNA-methyltransferase (adenine-specific) activity"/>
    <property type="evidence" value="ECO:0007669"/>
    <property type="project" value="UniProtKB-EC"/>
</dbReference>
<dbReference type="GO" id="GO:0008170">
    <property type="term" value="F:N-methyltransferase activity"/>
    <property type="evidence" value="ECO:0007669"/>
    <property type="project" value="InterPro"/>
</dbReference>
<keyword evidence="10" id="KW-0255">Endonuclease</keyword>
<evidence type="ECO:0000256" key="1">
    <source>
        <dbReference type="ARBA" id="ARBA00006594"/>
    </source>
</evidence>
<evidence type="ECO:0000259" key="8">
    <source>
        <dbReference type="Pfam" id="PF02384"/>
    </source>
</evidence>
<dbReference type="Gene3D" id="3.40.50.150">
    <property type="entry name" value="Vaccinia Virus protein VP39"/>
    <property type="match status" value="1"/>
</dbReference>
<evidence type="ECO:0000256" key="4">
    <source>
        <dbReference type="ARBA" id="ARBA00022679"/>
    </source>
</evidence>
<dbReference type="RefSeq" id="WP_060997134.1">
    <property type="nucleotide sequence ID" value="NZ_LNQZ01000003.1"/>
</dbReference>
<evidence type="ECO:0000256" key="2">
    <source>
        <dbReference type="ARBA" id="ARBA00011900"/>
    </source>
</evidence>
<dbReference type="GO" id="GO:0003677">
    <property type="term" value="F:DNA binding"/>
    <property type="evidence" value="ECO:0007669"/>
    <property type="project" value="InterPro"/>
</dbReference>
<dbReference type="PRINTS" id="PR00507">
    <property type="entry name" value="N12N6MTFRASE"/>
</dbReference>
<dbReference type="GO" id="GO:0009307">
    <property type="term" value="P:DNA restriction-modification system"/>
    <property type="evidence" value="ECO:0007669"/>
    <property type="project" value="UniProtKB-KW"/>
</dbReference>
<keyword evidence="10" id="KW-0378">Hydrolase</keyword>
<dbReference type="Pfam" id="PF12161">
    <property type="entry name" value="HsdM_N"/>
    <property type="match status" value="1"/>
</dbReference>
<feature type="domain" description="N6 adenine-specific DNA methyltransferase N-terminal" evidence="9">
    <location>
        <begin position="4"/>
        <end position="143"/>
    </location>
</feature>
<proteinExistence type="inferred from homology"/>
<dbReference type="PANTHER" id="PTHR42933:SF4">
    <property type="entry name" value="TYPE I RESTRICTION ENZYME ECOKI METHYLASE SUBUNIT"/>
    <property type="match status" value="1"/>
</dbReference>
<dbReference type="InterPro" id="IPR029063">
    <property type="entry name" value="SAM-dependent_MTases_sf"/>
</dbReference>
<comment type="catalytic activity">
    <reaction evidence="7">
        <text>a 2'-deoxyadenosine in DNA + S-adenosyl-L-methionine = an N(6)-methyl-2'-deoxyadenosine in DNA + S-adenosyl-L-homocysteine + H(+)</text>
        <dbReference type="Rhea" id="RHEA:15197"/>
        <dbReference type="Rhea" id="RHEA-COMP:12418"/>
        <dbReference type="Rhea" id="RHEA-COMP:12419"/>
        <dbReference type="ChEBI" id="CHEBI:15378"/>
        <dbReference type="ChEBI" id="CHEBI:57856"/>
        <dbReference type="ChEBI" id="CHEBI:59789"/>
        <dbReference type="ChEBI" id="CHEBI:90615"/>
        <dbReference type="ChEBI" id="CHEBI:90616"/>
        <dbReference type="EC" id="2.1.1.72"/>
    </reaction>
</comment>
<keyword evidence="10" id="KW-0540">Nuclease</keyword>
<dbReference type="GO" id="GO:0004519">
    <property type="term" value="F:endonuclease activity"/>
    <property type="evidence" value="ECO:0007669"/>
    <property type="project" value="UniProtKB-KW"/>
</dbReference>
<evidence type="ECO:0000313" key="10">
    <source>
        <dbReference type="EMBL" id="PST99333.1"/>
    </source>
</evidence>
<name>A0A2T3HU28_9GAMM</name>
<feature type="domain" description="DNA methylase adenine-specific" evidence="8">
    <location>
        <begin position="153"/>
        <end position="461"/>
    </location>
</feature>
<keyword evidence="3" id="KW-0489">Methyltransferase</keyword>
<protein>
    <recommendedName>
        <fullName evidence="2">site-specific DNA-methyltransferase (adenine-specific)</fullName>
        <ecNumber evidence="2">2.1.1.72</ecNumber>
    </recommendedName>
</protein>
<keyword evidence="6" id="KW-0680">Restriction system</keyword>
<evidence type="ECO:0000313" key="11">
    <source>
        <dbReference type="Proteomes" id="UP000241858"/>
    </source>
</evidence>
<evidence type="ECO:0000256" key="3">
    <source>
        <dbReference type="ARBA" id="ARBA00022603"/>
    </source>
</evidence>
<evidence type="ECO:0000259" key="9">
    <source>
        <dbReference type="Pfam" id="PF12161"/>
    </source>
</evidence>
<evidence type="ECO:0000256" key="5">
    <source>
        <dbReference type="ARBA" id="ARBA00022691"/>
    </source>
</evidence>
<dbReference type="GO" id="GO:0032259">
    <property type="term" value="P:methylation"/>
    <property type="evidence" value="ECO:0007669"/>
    <property type="project" value="UniProtKB-KW"/>
</dbReference>
<dbReference type="OrthoDB" id="9784823at2"/>
<reference evidence="10 11" key="1">
    <citation type="submission" date="2018-03" db="EMBL/GenBank/DDBJ databases">
        <title>Whole genome sequencing of Histamine producing bacteria.</title>
        <authorList>
            <person name="Butler K."/>
        </authorList>
    </citation>
    <scope>NUCLEOTIDE SEQUENCE [LARGE SCALE GENOMIC DNA]</scope>
    <source>
        <strain evidence="10 11">DSM 23343</strain>
    </source>
</reference>
<dbReference type="InterPro" id="IPR022749">
    <property type="entry name" value="D12N6_MeTrfase_N"/>
</dbReference>
<dbReference type="Pfam" id="PF02384">
    <property type="entry name" value="N6_Mtase"/>
    <property type="match status" value="1"/>
</dbReference>